<organism evidence="2 3">
    <name type="scientific">Oceanihabitans sediminis</name>
    <dbReference type="NCBI Taxonomy" id="1812012"/>
    <lineage>
        <taxon>Bacteria</taxon>
        <taxon>Pseudomonadati</taxon>
        <taxon>Bacteroidota</taxon>
        <taxon>Flavobacteriia</taxon>
        <taxon>Flavobacteriales</taxon>
        <taxon>Flavobacteriaceae</taxon>
        <taxon>Oceanihabitans</taxon>
    </lineage>
</organism>
<name>A0A368P515_9FLAO</name>
<gene>
    <name evidence="2" type="ORF">DU428_11045</name>
</gene>
<keyword evidence="1" id="KW-0472">Membrane</keyword>
<keyword evidence="1" id="KW-0812">Transmembrane</keyword>
<evidence type="ECO:0000256" key="1">
    <source>
        <dbReference type="SAM" id="Phobius"/>
    </source>
</evidence>
<sequence>MVWFIVCYEVFRILVLLLINNQFKMKRLIISVLVLLVATFIFSQTNKGQDEQGLKNDLVQNSNPVVTINK</sequence>
<protein>
    <submittedName>
        <fullName evidence="2">Uncharacterized protein</fullName>
    </submittedName>
</protein>
<comment type="caution">
    <text evidence="2">The sequence shown here is derived from an EMBL/GenBank/DDBJ whole genome shotgun (WGS) entry which is preliminary data.</text>
</comment>
<accession>A0A368P515</accession>
<feature type="transmembrane region" description="Helical" evidence="1">
    <location>
        <begin position="28"/>
        <end position="45"/>
    </location>
</feature>
<reference evidence="2 3" key="1">
    <citation type="submission" date="2018-07" db="EMBL/GenBank/DDBJ databases">
        <title>Oceanihabitans testaceum sp. nov., isolated from marine sediment.</title>
        <authorList>
            <person name="Li C.-M."/>
        </authorList>
    </citation>
    <scope>NUCLEOTIDE SEQUENCE [LARGE SCALE GENOMIC DNA]</scope>
    <source>
        <strain evidence="2 3">S9-10</strain>
    </source>
</reference>
<proteinExistence type="predicted"/>
<dbReference type="AlphaFoldDB" id="A0A368P515"/>
<keyword evidence="1" id="KW-1133">Transmembrane helix</keyword>
<keyword evidence="3" id="KW-1185">Reference proteome</keyword>
<evidence type="ECO:0000313" key="2">
    <source>
        <dbReference type="EMBL" id="RCU56879.1"/>
    </source>
</evidence>
<dbReference type="EMBL" id="QPIG01000004">
    <property type="protein sequence ID" value="RCU56879.1"/>
    <property type="molecule type" value="Genomic_DNA"/>
</dbReference>
<evidence type="ECO:0000313" key="3">
    <source>
        <dbReference type="Proteomes" id="UP000252249"/>
    </source>
</evidence>
<dbReference type="Proteomes" id="UP000252249">
    <property type="component" value="Unassembled WGS sequence"/>
</dbReference>